<dbReference type="InterPro" id="IPR013187">
    <property type="entry name" value="F-box-assoc_dom_typ3"/>
</dbReference>
<dbReference type="Pfam" id="PF00646">
    <property type="entry name" value="F-box"/>
    <property type="match status" value="1"/>
</dbReference>
<dbReference type="PANTHER" id="PTHR31672">
    <property type="entry name" value="BNACNNG10540D PROTEIN"/>
    <property type="match status" value="1"/>
</dbReference>
<feature type="domain" description="F-box" evidence="1">
    <location>
        <begin position="43"/>
        <end position="81"/>
    </location>
</feature>
<dbReference type="InterPro" id="IPR050796">
    <property type="entry name" value="SCF_F-box_component"/>
</dbReference>
<evidence type="ECO:0000259" key="1">
    <source>
        <dbReference type="SMART" id="SM00256"/>
    </source>
</evidence>
<dbReference type="InterPro" id="IPR036047">
    <property type="entry name" value="F-box-like_dom_sf"/>
</dbReference>
<accession>A0AAN7EPT6</accession>
<sequence>MTNWSTRFFLRRKRLKRKFKMFETGSKPIRKKSDAWYEVESAEDILADILSRVPIKSLLAFKSVSKQWRRLIQSSTFIKLQLRWSLEKPNYLIYPYMDGLVNLYQMKGKGEIIEKITLFGCEDIYSLSLLCSCNGLLCFINYPFVPDSNRELVYLIDFDIRICNPATREVYLLPKGSPSEKKISIGVAFGPKPWEYKVFRFFHPKYDSDDIKCEVYSSITRSWRGIGDVQYCPIGILYCPLGSNHVYVNGKIYWFLPEEGDIITPGSILSVDIEENFKVISLPDEVTAHAFLVDLEGFLSLVAVYDDDQVVDVWILHDSNESNWEKKCSDYVPFSCVDSINFVAARKTEIFFITSEQYLIYNLDDGTWTELDFEDDFESNLPVVLPYTESLLPCNGILGSEREHNN</sequence>
<dbReference type="EMBL" id="JAXUIC010000008">
    <property type="protein sequence ID" value="KAK4576300.1"/>
    <property type="molecule type" value="Genomic_DNA"/>
</dbReference>
<dbReference type="SMART" id="SM00256">
    <property type="entry name" value="FBOX"/>
    <property type="match status" value="1"/>
</dbReference>
<evidence type="ECO:0000313" key="2">
    <source>
        <dbReference type="EMBL" id="KAK4576300.1"/>
    </source>
</evidence>
<dbReference type="InterPro" id="IPR001810">
    <property type="entry name" value="F-box_dom"/>
</dbReference>
<evidence type="ECO:0000313" key="3">
    <source>
        <dbReference type="Proteomes" id="UP001324115"/>
    </source>
</evidence>
<dbReference type="NCBIfam" id="TIGR01640">
    <property type="entry name" value="F_box_assoc_1"/>
    <property type="match status" value="1"/>
</dbReference>
<name>A0AAN7EPT6_QUERU</name>
<reference evidence="2 3" key="1">
    <citation type="journal article" date="2023" name="G3 (Bethesda)">
        <title>A haplotype-resolved chromosome-scale genome for Quercus rubra L. provides insights into the genetics of adaptive traits for red oak species.</title>
        <authorList>
            <person name="Kapoor B."/>
            <person name="Jenkins J."/>
            <person name="Schmutz J."/>
            <person name="Zhebentyayeva T."/>
            <person name="Kuelheim C."/>
            <person name="Coggeshall M."/>
            <person name="Heim C."/>
            <person name="Lasky J.R."/>
            <person name="Leites L."/>
            <person name="Islam-Faridi N."/>
            <person name="Romero-Severson J."/>
            <person name="DeLeo V.L."/>
            <person name="Lucas S.M."/>
            <person name="Lazic D."/>
            <person name="Gailing O."/>
            <person name="Carlson J."/>
            <person name="Staton M."/>
        </authorList>
    </citation>
    <scope>NUCLEOTIDE SEQUENCE [LARGE SCALE GENOMIC DNA]</scope>
    <source>
        <strain evidence="2">Pseudo-F2</strain>
    </source>
</reference>
<dbReference type="CDD" id="cd22157">
    <property type="entry name" value="F-box_AtFBW1-like"/>
    <property type="match status" value="1"/>
</dbReference>
<protein>
    <recommendedName>
        <fullName evidence="1">F-box domain-containing protein</fullName>
    </recommendedName>
</protein>
<dbReference type="AlphaFoldDB" id="A0AAN7EPT6"/>
<dbReference type="Pfam" id="PF08268">
    <property type="entry name" value="FBA_3"/>
    <property type="match status" value="1"/>
</dbReference>
<dbReference type="InterPro" id="IPR017451">
    <property type="entry name" value="F-box-assoc_interact_dom"/>
</dbReference>
<proteinExistence type="predicted"/>
<dbReference type="SUPFAM" id="SSF81383">
    <property type="entry name" value="F-box domain"/>
    <property type="match status" value="1"/>
</dbReference>
<organism evidence="2 3">
    <name type="scientific">Quercus rubra</name>
    <name type="common">Northern red oak</name>
    <name type="synonym">Quercus borealis</name>
    <dbReference type="NCBI Taxonomy" id="3512"/>
    <lineage>
        <taxon>Eukaryota</taxon>
        <taxon>Viridiplantae</taxon>
        <taxon>Streptophyta</taxon>
        <taxon>Embryophyta</taxon>
        <taxon>Tracheophyta</taxon>
        <taxon>Spermatophyta</taxon>
        <taxon>Magnoliopsida</taxon>
        <taxon>eudicotyledons</taxon>
        <taxon>Gunneridae</taxon>
        <taxon>Pentapetalae</taxon>
        <taxon>rosids</taxon>
        <taxon>fabids</taxon>
        <taxon>Fagales</taxon>
        <taxon>Fagaceae</taxon>
        <taxon>Quercus</taxon>
    </lineage>
</organism>
<keyword evidence="3" id="KW-1185">Reference proteome</keyword>
<gene>
    <name evidence="2" type="ORF">RGQ29_027027</name>
</gene>
<comment type="caution">
    <text evidence="2">The sequence shown here is derived from an EMBL/GenBank/DDBJ whole genome shotgun (WGS) entry which is preliminary data.</text>
</comment>
<dbReference type="Gene3D" id="1.20.1280.50">
    <property type="match status" value="1"/>
</dbReference>
<dbReference type="Proteomes" id="UP001324115">
    <property type="component" value="Unassembled WGS sequence"/>
</dbReference>